<dbReference type="GeneID" id="86199261"/>
<proteinExistence type="predicted"/>
<protein>
    <submittedName>
        <fullName evidence="1">Uncharacterized protein</fullName>
    </submittedName>
</protein>
<evidence type="ECO:0000313" key="2">
    <source>
        <dbReference type="Proteomes" id="UP000256864"/>
    </source>
</evidence>
<keyword evidence="2" id="KW-1185">Reference proteome</keyword>
<dbReference type="RefSeq" id="WP_013296138.1">
    <property type="nucleotide sequence ID" value="NZ_QREL01000001.1"/>
</dbReference>
<name>A0A371ND10_9EURY</name>
<reference evidence="1 2" key="1">
    <citation type="submission" date="2018-07" db="EMBL/GenBank/DDBJ databases">
        <title>Genomic Encyclopedia of Type Strains, Phase IV (KMG-IV): sequencing the most valuable type-strain genomes for metagenomic binning, comparative biology and taxonomic classification.</title>
        <authorList>
            <person name="Goeker M."/>
        </authorList>
    </citation>
    <scope>NUCLEOTIDE SEQUENCE [LARGE SCALE GENOMIC DNA]</scope>
    <source>
        <strain evidence="1 2">DSM 7466</strain>
    </source>
</reference>
<dbReference type="EMBL" id="QREL01000001">
    <property type="protein sequence ID" value="REE28407.1"/>
    <property type="molecule type" value="Genomic_DNA"/>
</dbReference>
<gene>
    <name evidence="1" type="ORF">C7452_0416</name>
</gene>
<accession>A0A371ND10</accession>
<evidence type="ECO:0000313" key="1">
    <source>
        <dbReference type="EMBL" id="REE28407.1"/>
    </source>
</evidence>
<sequence>MDIDIEQCRENDKIKEIISGSGLPIKYIKLLLRLSDGIYINGVNYNVKIEDDMVSVILISSKPENRTGVFRTGALTNIFYRVREMEKEHEEIKTETRASGNLIELRIHLQ</sequence>
<dbReference type="Proteomes" id="UP000256864">
    <property type="component" value="Unassembled WGS sequence"/>
</dbReference>
<organism evidence="1 2">
    <name type="scientific">Methanothermobacter defluvii</name>
    <dbReference type="NCBI Taxonomy" id="49339"/>
    <lineage>
        <taxon>Archaea</taxon>
        <taxon>Methanobacteriati</taxon>
        <taxon>Methanobacteriota</taxon>
        <taxon>Methanomada group</taxon>
        <taxon>Methanobacteria</taxon>
        <taxon>Methanobacteriales</taxon>
        <taxon>Methanobacteriaceae</taxon>
        <taxon>Methanothermobacter</taxon>
    </lineage>
</organism>
<comment type="caution">
    <text evidence="1">The sequence shown here is derived from an EMBL/GenBank/DDBJ whole genome shotgun (WGS) entry which is preliminary data.</text>
</comment>
<dbReference type="AlphaFoldDB" id="A0A371ND10"/>